<dbReference type="SUPFAM" id="SSF54534">
    <property type="entry name" value="FKBP-like"/>
    <property type="match status" value="2"/>
</dbReference>
<dbReference type="Pfam" id="PF13145">
    <property type="entry name" value="Rotamase_2"/>
    <property type="match status" value="1"/>
</dbReference>
<dbReference type="PANTHER" id="PTHR47245">
    <property type="entry name" value="PEPTIDYLPROLYL ISOMERASE"/>
    <property type="match status" value="1"/>
</dbReference>
<accession>A0AAC9PXH8</accession>
<dbReference type="RefSeq" id="WP_076733515.1">
    <property type="nucleotide sequence ID" value="NZ_CP019352.1"/>
</dbReference>
<evidence type="ECO:0000259" key="3">
    <source>
        <dbReference type="PROSITE" id="PS50198"/>
    </source>
</evidence>
<feature type="signal peptide" evidence="2">
    <location>
        <begin position="1"/>
        <end position="22"/>
    </location>
</feature>
<proteinExistence type="predicted"/>
<dbReference type="Pfam" id="PF00639">
    <property type="entry name" value="Rotamase"/>
    <property type="match status" value="1"/>
</dbReference>
<protein>
    <submittedName>
        <fullName evidence="4">Peptidylprolyl isomerase</fullName>
    </submittedName>
</protein>
<dbReference type="InterPro" id="IPR046357">
    <property type="entry name" value="PPIase_dom_sf"/>
</dbReference>
<dbReference type="PROSITE" id="PS50198">
    <property type="entry name" value="PPIC_PPIASE_2"/>
    <property type="match status" value="2"/>
</dbReference>
<dbReference type="EMBL" id="CP019352">
    <property type="protein sequence ID" value="APY00609.1"/>
    <property type="molecule type" value="Genomic_DNA"/>
</dbReference>
<feature type="domain" description="PpiC" evidence="3">
    <location>
        <begin position="122"/>
        <end position="221"/>
    </location>
</feature>
<evidence type="ECO:0000256" key="2">
    <source>
        <dbReference type="SAM" id="SignalP"/>
    </source>
</evidence>
<dbReference type="InterPro" id="IPR000297">
    <property type="entry name" value="PPIase_PpiC"/>
</dbReference>
<dbReference type="Gene3D" id="3.10.50.40">
    <property type="match status" value="2"/>
</dbReference>
<dbReference type="AlphaFoldDB" id="A0AAC9PXH8"/>
<feature type="chain" id="PRO_5041990898" evidence="2">
    <location>
        <begin position="23"/>
        <end position="649"/>
    </location>
</feature>
<keyword evidence="1 4" id="KW-0413">Isomerase</keyword>
<dbReference type="KEGG" id="lvn:BWR22_09900"/>
<reference evidence="4 5" key="1">
    <citation type="submission" date="2017-01" db="EMBL/GenBank/DDBJ databases">
        <title>Complete genome of Lacinutrix venerupis DOK2-8 isolated from seawater in Dokdo.</title>
        <authorList>
            <person name="Chi W.-J."/>
            <person name="Kim J.H."/>
        </authorList>
    </citation>
    <scope>NUCLEOTIDE SEQUENCE [LARGE SCALE GENOMIC DNA]</scope>
    <source>
        <strain evidence="4 5">DOK2-8</strain>
    </source>
</reference>
<name>A0AAC9PXH8_9FLAO</name>
<sequence>MKIKHLFYFLSFILTSLFTVQAQEEEVLFTVDNTPVLASEFVRVYNKNLDLVKDESQKDIDGYLKLFINYKRKLQEAKQLELDQKPSYLREFENYKKQLAKNFLADNKVTEALVEEAHKRLQTEINASHILIKIDENASPQDTLEVYNKILNLRDRVINEGYKNIQQEVHNGKTIFAEDLGYFSAFKMVYPFENAAYNTNVGEVSKPFRTRFGYHIVTVLDKRKARGEVSVAHIMIKTDQDNTQNSETKINEIAKRIEQGEPFDALAKQFSEDKSTASKGGLLKSFSSGEISSPIFEDIAFSLKTVGEVSKPFKSQFGWHVIQLKAKKDIASLEEMKPQLESRIKRDSRSKVINDFRVKTLKEKYTITENTNDLNYFKSIINDGFFDNVWSLPLNFEAEKIFLKIQDKKLTYKDFGQFLLKSQRNYNNKSSKISVILDKLYETFLENELQKYQEENLITENIDYAQIVEEYRDGLLLFDLMETKIWNVSKTDTVALKAYYNAHKNNYFYPERVNAVVASSAKKNIIKKVSKLMSNGGDFETIKNLVNTKNQINVTFSSGEMDKAHQALPKNFIFKEGISKIYKHNETYVVVNVLNILPKSPKTFEEAKGRVTSDYQVFKEENWLKELAAKYTVEINEEVLNKVKQVLKK</sequence>
<dbReference type="Pfam" id="PF13616">
    <property type="entry name" value="Rotamase_3"/>
    <property type="match status" value="1"/>
</dbReference>
<keyword evidence="1" id="KW-0697">Rotamase</keyword>
<evidence type="ECO:0000313" key="5">
    <source>
        <dbReference type="Proteomes" id="UP000187506"/>
    </source>
</evidence>
<dbReference type="InterPro" id="IPR050245">
    <property type="entry name" value="PrsA_foldase"/>
</dbReference>
<keyword evidence="5" id="KW-1185">Reference proteome</keyword>
<dbReference type="GO" id="GO:0003755">
    <property type="term" value="F:peptidyl-prolyl cis-trans isomerase activity"/>
    <property type="evidence" value="ECO:0007669"/>
    <property type="project" value="UniProtKB-KW"/>
</dbReference>
<evidence type="ECO:0000313" key="4">
    <source>
        <dbReference type="EMBL" id="APY00609.1"/>
    </source>
</evidence>
<keyword evidence="2" id="KW-0732">Signal</keyword>
<gene>
    <name evidence="4" type="ORF">BWR22_09900</name>
</gene>
<dbReference type="PANTHER" id="PTHR47245:SF2">
    <property type="entry name" value="PEPTIDYL-PROLYL CIS-TRANS ISOMERASE HP_0175-RELATED"/>
    <property type="match status" value="1"/>
</dbReference>
<organism evidence="4 5">
    <name type="scientific">Lacinutrix venerupis</name>
    <dbReference type="NCBI Taxonomy" id="1486034"/>
    <lineage>
        <taxon>Bacteria</taxon>
        <taxon>Pseudomonadati</taxon>
        <taxon>Bacteroidota</taxon>
        <taxon>Flavobacteriia</taxon>
        <taxon>Flavobacteriales</taxon>
        <taxon>Flavobacteriaceae</taxon>
        <taxon>Lacinutrix</taxon>
    </lineage>
</organism>
<evidence type="ECO:0000256" key="1">
    <source>
        <dbReference type="PROSITE-ProRule" id="PRU00278"/>
    </source>
</evidence>
<feature type="domain" description="PpiC" evidence="3">
    <location>
        <begin position="226"/>
        <end position="326"/>
    </location>
</feature>
<dbReference type="Proteomes" id="UP000187506">
    <property type="component" value="Chromosome"/>
</dbReference>